<keyword evidence="1" id="KW-0732">Signal</keyword>
<organism evidence="3 4">
    <name type="scientific">Alkalimarinus sediminis</name>
    <dbReference type="NCBI Taxonomy" id="1632866"/>
    <lineage>
        <taxon>Bacteria</taxon>
        <taxon>Pseudomonadati</taxon>
        <taxon>Pseudomonadota</taxon>
        <taxon>Gammaproteobacteria</taxon>
        <taxon>Alteromonadales</taxon>
        <taxon>Alteromonadaceae</taxon>
        <taxon>Alkalimarinus</taxon>
    </lineage>
</organism>
<sequence>MKALLPITAATLLSLNSVIASAELQTLDDVELSQMRGQGGITIELETALQIGQISYKDQGHLNINNLALTDIDGSSLDNIKIDFDLAGQDEILARGFSEYAQYAAAGLLDASDADVAAAISRYSVSNSAGGVDGYGERFNSGDMVIHISPTSPGLDYSAPGDAAKQASNLDALSQSIDFKLTVDSIEIADSTYNYETGTSLNSTTLLSNIAMEGYIGPVDLVFRNNGDAKTHTLANGAVVSGSALEVDAHFKVTDLDFSWDVADIILLFNLAAVGIENMRIHNERGADTLGHFGFASASANWQRQPPRAAKMV</sequence>
<keyword evidence="4" id="KW-1185">Reference proteome</keyword>
<protein>
    <submittedName>
        <fullName evidence="3">DUF6160 family protein</fullName>
    </submittedName>
</protein>
<dbReference type="Pfam" id="PF19657">
    <property type="entry name" value="DUF6160"/>
    <property type="match status" value="1"/>
</dbReference>
<evidence type="ECO:0000313" key="3">
    <source>
        <dbReference type="EMBL" id="UZW75772.1"/>
    </source>
</evidence>
<feature type="chain" id="PRO_5038587346" evidence="1">
    <location>
        <begin position="23"/>
        <end position="313"/>
    </location>
</feature>
<dbReference type="InterPro" id="IPR046158">
    <property type="entry name" value="DUF6160"/>
</dbReference>
<name>A0A9E8KR88_9ALTE</name>
<dbReference type="RefSeq" id="WP_251810405.1">
    <property type="nucleotide sequence ID" value="NZ_CP101527.1"/>
</dbReference>
<dbReference type="Proteomes" id="UP001164472">
    <property type="component" value="Chromosome"/>
</dbReference>
<accession>A0A9E8KR88</accession>
<dbReference type="KEGG" id="asem:NNL22_04065"/>
<evidence type="ECO:0000256" key="1">
    <source>
        <dbReference type="SAM" id="SignalP"/>
    </source>
</evidence>
<proteinExistence type="predicted"/>
<reference evidence="3" key="1">
    <citation type="submission" date="2022-07" db="EMBL/GenBank/DDBJ databases">
        <title>Alkalimarinus sp. nov., isolated from gut of a Alitta virens.</title>
        <authorList>
            <person name="Yang A.I."/>
            <person name="Shin N.-R."/>
        </authorList>
    </citation>
    <scope>NUCLEOTIDE SEQUENCE</scope>
    <source>
        <strain evidence="3">FA028</strain>
    </source>
</reference>
<feature type="domain" description="DUF6160" evidence="2">
    <location>
        <begin position="1"/>
        <end position="87"/>
    </location>
</feature>
<evidence type="ECO:0000259" key="2">
    <source>
        <dbReference type="Pfam" id="PF19657"/>
    </source>
</evidence>
<dbReference type="EMBL" id="CP101527">
    <property type="protein sequence ID" value="UZW75772.1"/>
    <property type="molecule type" value="Genomic_DNA"/>
</dbReference>
<dbReference type="AlphaFoldDB" id="A0A9E8KR88"/>
<gene>
    <name evidence="3" type="ORF">NNL22_04065</name>
</gene>
<evidence type="ECO:0000313" key="4">
    <source>
        <dbReference type="Proteomes" id="UP001164472"/>
    </source>
</evidence>
<feature type="signal peptide" evidence="1">
    <location>
        <begin position="1"/>
        <end position="22"/>
    </location>
</feature>